<accession>A0A6L3ZGJ8</accession>
<comment type="subcellular location">
    <subcellularLocation>
        <location evidence="1">Membrane</location>
    </subcellularLocation>
</comment>
<evidence type="ECO:0000256" key="4">
    <source>
        <dbReference type="ARBA" id="ARBA00023136"/>
    </source>
</evidence>
<dbReference type="Gene3D" id="2.30.30.60">
    <property type="match status" value="1"/>
</dbReference>
<dbReference type="Proteomes" id="UP000484164">
    <property type="component" value="Unassembled WGS sequence"/>
</dbReference>
<dbReference type="PANTHER" id="PTHR30414:SF0">
    <property type="entry name" value="MINICONDUCTANCE MECHANOSENSITIVE CHANNEL YBDG"/>
    <property type="match status" value="1"/>
</dbReference>
<protein>
    <submittedName>
        <fullName evidence="7">Mechanosensitive ion channel</fullName>
    </submittedName>
</protein>
<feature type="transmembrane region" description="Helical" evidence="5">
    <location>
        <begin position="176"/>
        <end position="195"/>
    </location>
</feature>
<evidence type="ECO:0000313" key="7">
    <source>
        <dbReference type="EMBL" id="KAB2816069.1"/>
    </source>
</evidence>
<dbReference type="Pfam" id="PF00924">
    <property type="entry name" value="MS_channel_2nd"/>
    <property type="match status" value="1"/>
</dbReference>
<dbReference type="OrthoDB" id="9775207at2"/>
<feature type="transmembrane region" description="Helical" evidence="5">
    <location>
        <begin position="137"/>
        <end position="155"/>
    </location>
</feature>
<dbReference type="PANTHER" id="PTHR30414">
    <property type="entry name" value="MINICONDUCTANCE MECHANOSENSITIVE CHANNEL YBDG"/>
    <property type="match status" value="1"/>
</dbReference>
<dbReference type="GO" id="GO:0071470">
    <property type="term" value="P:cellular response to osmotic stress"/>
    <property type="evidence" value="ECO:0007669"/>
    <property type="project" value="InterPro"/>
</dbReference>
<name>A0A6L3ZGJ8_9FLAO</name>
<dbReference type="SUPFAM" id="SSF50182">
    <property type="entry name" value="Sm-like ribonucleoproteins"/>
    <property type="match status" value="1"/>
</dbReference>
<dbReference type="AlphaFoldDB" id="A0A6L3ZGJ8"/>
<dbReference type="GO" id="GO:0008381">
    <property type="term" value="F:mechanosensitive monoatomic ion channel activity"/>
    <property type="evidence" value="ECO:0007669"/>
    <property type="project" value="InterPro"/>
</dbReference>
<reference evidence="7 8" key="1">
    <citation type="submission" date="2019-10" db="EMBL/GenBank/DDBJ databases">
        <title>Genome sequence of Phaeocystidibacter marisrubri JCM30614 (type strain).</title>
        <authorList>
            <person name="Bowman J.P."/>
        </authorList>
    </citation>
    <scope>NUCLEOTIDE SEQUENCE [LARGE SCALE GENOMIC DNA]</scope>
    <source>
        <strain evidence="7 8">JCM 30614</strain>
    </source>
</reference>
<keyword evidence="3 5" id="KW-1133">Transmembrane helix</keyword>
<evidence type="ECO:0000256" key="1">
    <source>
        <dbReference type="ARBA" id="ARBA00004370"/>
    </source>
</evidence>
<evidence type="ECO:0000256" key="3">
    <source>
        <dbReference type="ARBA" id="ARBA00022989"/>
    </source>
</evidence>
<evidence type="ECO:0000259" key="6">
    <source>
        <dbReference type="Pfam" id="PF00924"/>
    </source>
</evidence>
<dbReference type="InterPro" id="IPR006685">
    <property type="entry name" value="MscS_channel_2nd"/>
</dbReference>
<gene>
    <name evidence="7" type="ORF">F8C82_10285</name>
</gene>
<dbReference type="InterPro" id="IPR030192">
    <property type="entry name" value="YbdG"/>
</dbReference>
<organism evidence="7 8">
    <name type="scientific">Phaeocystidibacter marisrubri</name>
    <dbReference type="NCBI Taxonomy" id="1577780"/>
    <lineage>
        <taxon>Bacteria</taxon>
        <taxon>Pseudomonadati</taxon>
        <taxon>Bacteroidota</taxon>
        <taxon>Flavobacteriia</taxon>
        <taxon>Flavobacteriales</taxon>
        <taxon>Phaeocystidibacteraceae</taxon>
        <taxon>Phaeocystidibacter</taxon>
    </lineage>
</organism>
<feature type="transmembrane region" description="Helical" evidence="5">
    <location>
        <begin position="51"/>
        <end position="76"/>
    </location>
</feature>
<evidence type="ECO:0000256" key="5">
    <source>
        <dbReference type="SAM" id="Phobius"/>
    </source>
</evidence>
<feature type="domain" description="Mechanosensitive ion channel MscS" evidence="6">
    <location>
        <begin position="221"/>
        <end position="289"/>
    </location>
</feature>
<comment type="caution">
    <text evidence="7">The sequence shown here is derived from an EMBL/GenBank/DDBJ whole genome shotgun (WGS) entry which is preliminary data.</text>
</comment>
<evidence type="ECO:0000313" key="8">
    <source>
        <dbReference type="Proteomes" id="UP000484164"/>
    </source>
</evidence>
<feature type="transmembrane region" description="Helical" evidence="5">
    <location>
        <begin position="104"/>
        <end position="125"/>
    </location>
</feature>
<sequence>MLPTVPPDTANSLQTDVSNTELAEQSETLLESFNLSHWAHDWLVKQELSDFWITAFTLVLDLATLLVIAFIADYLTRKILLTIAHRLVKRTKAKWDDYFLEQRVFRNLAHIIPATISLYALPILFRDVEVALNPAQIVLKAYITILVAIALNKAFKALQNYTEDNNTFRGKPVKTVLQVMQVMNVFIALVIIFGIFTGTKITTVLGAMAGTTAILILIFQDTINGLLANFQITMYDLLEKGDWISFDKYGVDGDVVSIDLTTVKVRNWDNTISSIPAKAFVSDSFINWRGMKKVNMRRIKRNILIDINSIALCNDEMLNRYGKIALVKDYIEARQVEIDKYNDEHGFDKGAASINGRHQTNVGIYRAYIKAYLDKHPKVAKKDGAMVMVRQLQPTSKGIPLEVYCFSADIVWENYEGIQSDIFDHLYAATAFFDLRLFQEMSGYDLSHSLQSSSSTETSSEQ</sequence>
<evidence type="ECO:0000256" key="2">
    <source>
        <dbReference type="ARBA" id="ARBA00022692"/>
    </source>
</evidence>
<keyword evidence="4 5" id="KW-0472">Membrane</keyword>
<keyword evidence="8" id="KW-1185">Reference proteome</keyword>
<dbReference type="RefSeq" id="WP_151693498.1">
    <property type="nucleotide sequence ID" value="NZ_BMGX01000001.1"/>
</dbReference>
<keyword evidence="2 5" id="KW-0812">Transmembrane</keyword>
<dbReference type="GO" id="GO:0005886">
    <property type="term" value="C:plasma membrane"/>
    <property type="evidence" value="ECO:0007669"/>
    <property type="project" value="TreeGrafter"/>
</dbReference>
<dbReference type="EMBL" id="WBVQ01000002">
    <property type="protein sequence ID" value="KAB2816069.1"/>
    <property type="molecule type" value="Genomic_DNA"/>
</dbReference>
<dbReference type="InterPro" id="IPR023408">
    <property type="entry name" value="MscS_beta-dom_sf"/>
</dbReference>
<dbReference type="InterPro" id="IPR010920">
    <property type="entry name" value="LSM_dom_sf"/>
</dbReference>
<feature type="transmembrane region" description="Helical" evidence="5">
    <location>
        <begin position="201"/>
        <end position="219"/>
    </location>
</feature>
<proteinExistence type="predicted"/>